<name>A0ABS6DZX8_9FIRM</name>
<keyword evidence="2" id="KW-1185">Reference proteome</keyword>
<sequence length="321" mass="38153">MNNVKNENLFYHNPLIFEDIELNISGLFLFSELIIKLIDIVKYKFNVELPIKNLYGCINSKWNGGRLILNRNHSKYSSKDIEKEFLLLRNYNICPTITFTNNLILEEDLYSIKENEILKLLDNCSGKVILSSKLLEKYIRSNFSNIEIVASVLKITMEDGKNNLAYYKNLETNYNSYVVHPDDNFNNNLLSQLNTDKAEILLNERCYYNCKNRKLHYQSIDREQISQSEGRFQDERFLERCNAIPEKKQFNSNKRNICISLSEYESFYKMGFRKFKIQGRTNNLYLFFFDLLRYSIDSDISISLIYPIICEYIDEFLKRRV</sequence>
<organism evidence="1 2">
    <name type="scientific">Intestinibacter bartlettii</name>
    <dbReference type="NCBI Taxonomy" id="261299"/>
    <lineage>
        <taxon>Bacteria</taxon>
        <taxon>Bacillati</taxon>
        <taxon>Bacillota</taxon>
        <taxon>Clostridia</taxon>
        <taxon>Peptostreptococcales</taxon>
        <taxon>Peptostreptococcaceae</taxon>
        <taxon>Intestinibacter</taxon>
    </lineage>
</organism>
<dbReference type="Proteomes" id="UP001196301">
    <property type="component" value="Unassembled WGS sequence"/>
</dbReference>
<comment type="caution">
    <text evidence="1">The sequence shown here is derived from an EMBL/GenBank/DDBJ whole genome shotgun (WGS) entry which is preliminary data.</text>
</comment>
<gene>
    <name evidence="1" type="ORF">KQI20_13220</name>
</gene>
<accession>A0ABS6DZX8</accession>
<dbReference type="EMBL" id="JAHLOQ010000055">
    <property type="protein sequence ID" value="MBU5337403.1"/>
    <property type="molecule type" value="Genomic_DNA"/>
</dbReference>
<evidence type="ECO:0000313" key="1">
    <source>
        <dbReference type="EMBL" id="MBU5337403.1"/>
    </source>
</evidence>
<dbReference type="RefSeq" id="WP_216572080.1">
    <property type="nucleotide sequence ID" value="NZ_JAHLOQ010000055.1"/>
</dbReference>
<reference evidence="1 2" key="1">
    <citation type="submission" date="2021-06" db="EMBL/GenBank/DDBJ databases">
        <authorList>
            <person name="Sun Q."/>
            <person name="Li D."/>
        </authorList>
    </citation>
    <scope>NUCLEOTIDE SEQUENCE [LARGE SCALE GENOMIC DNA]</scope>
    <source>
        <strain evidence="1 2">N19</strain>
    </source>
</reference>
<protein>
    <submittedName>
        <fullName evidence="1">Uncharacterized protein</fullName>
    </submittedName>
</protein>
<proteinExistence type="predicted"/>
<evidence type="ECO:0000313" key="2">
    <source>
        <dbReference type="Proteomes" id="UP001196301"/>
    </source>
</evidence>